<dbReference type="Proteomes" id="UP000078284">
    <property type="component" value="Unassembled WGS sequence"/>
</dbReference>
<evidence type="ECO:0000313" key="3">
    <source>
        <dbReference type="EMBL" id="OAO89195.1"/>
    </source>
</evidence>
<accession>A0A178U6D8</accession>
<comment type="caution">
    <text evidence="3">The sequence shown here is derived from an EMBL/GenBank/DDBJ whole genome shotgun (WGS) entry which is preliminary data.</text>
</comment>
<dbReference type="PANTHER" id="PTHR41259">
    <property type="entry name" value="DOUBLE-STRAND BREAK REPAIR RAD50 ATPASE, PUTATIVE-RELATED"/>
    <property type="match status" value="1"/>
</dbReference>
<feature type="coiled-coil region" evidence="1">
    <location>
        <begin position="476"/>
        <end position="538"/>
    </location>
</feature>
<feature type="region of interest" description="Disordered" evidence="2">
    <location>
        <begin position="127"/>
        <end position="146"/>
    </location>
</feature>
<dbReference type="AlphaFoldDB" id="A0A178U6D8"/>
<feature type="coiled-coil region" evidence="1">
    <location>
        <begin position="294"/>
        <end position="321"/>
    </location>
</feature>
<feature type="coiled-coil region" evidence="1">
    <location>
        <begin position="350"/>
        <end position="450"/>
    </location>
</feature>
<protein>
    <submittedName>
        <fullName evidence="3">Uncharacterized protein</fullName>
    </submittedName>
</protein>
<dbReference type="PANTHER" id="PTHR41259:SF1">
    <property type="entry name" value="DOUBLE-STRAND BREAK REPAIR RAD50 ATPASE, PUTATIVE-RELATED"/>
    <property type="match status" value="1"/>
</dbReference>
<keyword evidence="1" id="KW-0175">Coiled coil</keyword>
<dbReference type="SUPFAM" id="SSF52540">
    <property type="entry name" value="P-loop containing nucleoside triphosphate hydrolases"/>
    <property type="match status" value="1"/>
</dbReference>
<evidence type="ECO:0000313" key="4">
    <source>
        <dbReference type="Proteomes" id="UP000078284"/>
    </source>
</evidence>
<reference evidence="4" key="1">
    <citation type="journal article" date="2016" name="Proc. Natl. Acad. Sci. U.S.A.">
        <title>Chromosome-level assembly of Arabidopsis thaliana Ler reveals the extent of translocation and inversion polymorphisms.</title>
        <authorList>
            <person name="Zapata L."/>
            <person name="Ding J."/>
            <person name="Willing E.M."/>
            <person name="Hartwig B."/>
            <person name="Bezdan D."/>
            <person name="Jiao W.B."/>
            <person name="Patel V."/>
            <person name="Velikkakam James G."/>
            <person name="Koornneef M."/>
            <person name="Ossowski S."/>
            <person name="Schneeberger K."/>
        </authorList>
    </citation>
    <scope>NUCLEOTIDE SEQUENCE [LARGE SCALE GENOMIC DNA]</scope>
    <source>
        <strain evidence="4">cv. Landsberg erecta</strain>
    </source>
</reference>
<proteinExistence type="predicted"/>
<dbReference type="InterPro" id="IPR027417">
    <property type="entry name" value="P-loop_NTPase"/>
</dbReference>
<evidence type="ECO:0000256" key="2">
    <source>
        <dbReference type="SAM" id="MobiDB-lite"/>
    </source>
</evidence>
<feature type="region of interest" description="Disordered" evidence="2">
    <location>
        <begin position="56"/>
        <end position="75"/>
    </location>
</feature>
<gene>
    <name evidence="3" type="ORF">AXX17_ATUG03370</name>
</gene>
<dbReference type="EMBL" id="LUHQ01000020">
    <property type="protein sequence ID" value="OAO89195.1"/>
    <property type="molecule type" value="Genomic_DNA"/>
</dbReference>
<sequence>MMRLSPDLTEAAIQGLTAVADRESARGFERRLADVGRSTERLEGEAQRLRRERDALAESCGRHSRSPGTRKVSANEDQAAESLFLPGNREALLQAWHAFEDAYREVESARKQANWAEADEAMLDRAAGAGPSATSAGRSRGRRASNSHRSIRYTVPVLAGAGTLGAAIAAAMHQGQTALPYSLLAAALAILTGASLLRIYRPAAESTNSGADQLARAAFERSRSAWAELDRRLAQASAALGRLLANPETAAASLLSAPDEGTAAESEQARKSLRDAVYSHLAKEAEQDRAAVASLELRSRMEQAERESARVEQELSESKNLLIAVRDQWKEWLTLRSLPPELEPASLPEFIQLAEQALQLLRQRSRLEERSAAIAAQLAAFEAEAAGWLLLHPHPLDAQADSVTALKQLYREALAQKETAAEARRQDEHVKAAEASVAAARTHLADAEAAVAEPMLAGGPADEAAYAARIVIDARRLALRQEMREAELRLEAGRDETTRQELFKLLNEHDASALTALLEKARTELARLEAEQAERLDRRGRLAQELSRLRSEAEIEDRAFALGERQAELDRLADRYTMLALTAELIRQTRSSFEEERQPDVLRLASDYFGTMTGGRYRRIMAPQDTQTLLAEDQEKRIIESAYLSRGTQEQLYLSLRLALAGAASAGTPLPLLLDDLFVHFDAQRLERGIDVLEEASRVRQTIFFTCHEHIARLVKERLPGAGIIRVPL</sequence>
<organism evidence="3 4">
    <name type="scientific">Arabidopsis thaliana</name>
    <name type="common">Mouse-ear cress</name>
    <dbReference type="NCBI Taxonomy" id="3702"/>
    <lineage>
        <taxon>Eukaryota</taxon>
        <taxon>Viridiplantae</taxon>
        <taxon>Streptophyta</taxon>
        <taxon>Embryophyta</taxon>
        <taxon>Tracheophyta</taxon>
        <taxon>Spermatophyta</taxon>
        <taxon>Magnoliopsida</taxon>
        <taxon>eudicotyledons</taxon>
        <taxon>Gunneridae</taxon>
        <taxon>Pentapetalae</taxon>
        <taxon>rosids</taxon>
        <taxon>malvids</taxon>
        <taxon>Brassicales</taxon>
        <taxon>Brassicaceae</taxon>
        <taxon>Camelineae</taxon>
        <taxon>Arabidopsis</taxon>
    </lineage>
</organism>
<feature type="compositionally biased region" description="Low complexity" evidence="2">
    <location>
        <begin position="127"/>
        <end position="138"/>
    </location>
</feature>
<evidence type="ECO:0000256" key="1">
    <source>
        <dbReference type="SAM" id="Coils"/>
    </source>
</evidence>
<name>A0A178U6D8_ARATH</name>
<dbReference type="Gene3D" id="3.40.50.300">
    <property type="entry name" value="P-loop containing nucleotide triphosphate hydrolases"/>
    <property type="match status" value="1"/>
</dbReference>